<reference evidence="3 4" key="1">
    <citation type="submission" date="2021-01" db="EMBL/GenBank/DDBJ databases">
        <title>Whole genome shotgun sequence of Actinoplanes palleronii NBRC 14916.</title>
        <authorList>
            <person name="Komaki H."/>
            <person name="Tamura T."/>
        </authorList>
    </citation>
    <scope>NUCLEOTIDE SEQUENCE [LARGE SCALE GENOMIC DNA]</scope>
    <source>
        <strain evidence="3 4">NBRC 14916</strain>
    </source>
</reference>
<gene>
    <name evidence="3" type="ORF">Apa02nite_083090</name>
</gene>
<evidence type="ECO:0000256" key="2">
    <source>
        <dbReference type="SAM" id="SignalP"/>
    </source>
</evidence>
<comment type="caution">
    <text evidence="3">The sequence shown here is derived from an EMBL/GenBank/DDBJ whole genome shotgun (WGS) entry which is preliminary data.</text>
</comment>
<dbReference type="RefSeq" id="WP_239164917.1">
    <property type="nucleotide sequence ID" value="NZ_BAAATY010000072.1"/>
</dbReference>
<keyword evidence="4" id="KW-1185">Reference proteome</keyword>
<dbReference type="InterPro" id="IPR011659">
    <property type="entry name" value="WD40"/>
</dbReference>
<evidence type="ECO:0008006" key="5">
    <source>
        <dbReference type="Google" id="ProtNLM"/>
    </source>
</evidence>
<dbReference type="Gene3D" id="2.120.10.30">
    <property type="entry name" value="TolB, C-terminal domain"/>
    <property type="match status" value="2"/>
</dbReference>
<accession>A0ABQ4BNF4</accession>
<dbReference type="EMBL" id="BOMS01000139">
    <property type="protein sequence ID" value="GIE72201.1"/>
    <property type="molecule type" value="Genomic_DNA"/>
</dbReference>
<protein>
    <recommendedName>
        <fullName evidence="5">WD40 repeat protein</fullName>
    </recommendedName>
</protein>
<dbReference type="Proteomes" id="UP000624709">
    <property type="component" value="Unassembled WGS sequence"/>
</dbReference>
<feature type="signal peptide" evidence="2">
    <location>
        <begin position="1"/>
        <end position="20"/>
    </location>
</feature>
<evidence type="ECO:0000256" key="1">
    <source>
        <dbReference type="ARBA" id="ARBA00009820"/>
    </source>
</evidence>
<dbReference type="InterPro" id="IPR011042">
    <property type="entry name" value="6-blade_b-propeller_TolB-like"/>
</dbReference>
<evidence type="ECO:0000313" key="4">
    <source>
        <dbReference type="Proteomes" id="UP000624709"/>
    </source>
</evidence>
<dbReference type="SUPFAM" id="SSF82171">
    <property type="entry name" value="DPP6 N-terminal domain-like"/>
    <property type="match status" value="1"/>
</dbReference>
<name>A0ABQ4BNF4_9ACTN</name>
<proteinExistence type="inferred from homology"/>
<dbReference type="PANTHER" id="PTHR36842:SF1">
    <property type="entry name" value="PROTEIN TOLB"/>
    <property type="match status" value="1"/>
</dbReference>
<dbReference type="PANTHER" id="PTHR36842">
    <property type="entry name" value="PROTEIN TOLB HOMOLOG"/>
    <property type="match status" value="1"/>
</dbReference>
<keyword evidence="2" id="KW-0732">Signal</keyword>
<feature type="chain" id="PRO_5045988923" description="WD40 repeat protein" evidence="2">
    <location>
        <begin position="21"/>
        <end position="333"/>
    </location>
</feature>
<sequence length="333" mass="34918">MIKTAAFLIGLMLGPTPASAALPVPAAPAAPAAPPLVRHISYVRDGDVYVSAGPAEKRLTTGAGYARPRWSPDGKQLAVLRDGQLWTMKADGTARRRLTTRPAAAPSWSPDGKWLAFASLSCTGGPGVYRISATTGPPEVLFPVDCRSEPLPETTSISAVSSAPASTASVAAASASLVDRLRADDAVAWSPDGKQIAFRGGECDAIYDACLSIGTISSGAERTVAAYGGGSLQNRGFAVLPAWRPDGARLAFTAYQEGETTAQNEPLHVVEYDPRTGAKRTIGTTLDREPAYLDPTHALVTARYRNGSWITLLDLTTGTRTPLHPGSQPTLQP</sequence>
<organism evidence="3 4">
    <name type="scientific">Actinoplanes palleronii</name>
    <dbReference type="NCBI Taxonomy" id="113570"/>
    <lineage>
        <taxon>Bacteria</taxon>
        <taxon>Bacillati</taxon>
        <taxon>Actinomycetota</taxon>
        <taxon>Actinomycetes</taxon>
        <taxon>Micromonosporales</taxon>
        <taxon>Micromonosporaceae</taxon>
        <taxon>Actinoplanes</taxon>
    </lineage>
</organism>
<comment type="similarity">
    <text evidence="1">Belongs to the TolB family.</text>
</comment>
<dbReference type="Pfam" id="PF07676">
    <property type="entry name" value="PD40"/>
    <property type="match status" value="4"/>
</dbReference>
<evidence type="ECO:0000313" key="3">
    <source>
        <dbReference type="EMBL" id="GIE72201.1"/>
    </source>
</evidence>